<gene>
    <name evidence="1" type="ORF">Amon02_000207400</name>
</gene>
<dbReference type="EMBL" id="BSXS01001141">
    <property type="protein sequence ID" value="GME75216.1"/>
    <property type="molecule type" value="Genomic_DNA"/>
</dbReference>
<evidence type="ECO:0000313" key="1">
    <source>
        <dbReference type="EMBL" id="GME75216.1"/>
    </source>
</evidence>
<keyword evidence="2" id="KW-1185">Reference proteome</keyword>
<reference evidence="1" key="1">
    <citation type="submission" date="2023-04" db="EMBL/GenBank/DDBJ databases">
        <title>Ambrosiozyma monospora NBRC 10751.</title>
        <authorList>
            <person name="Ichikawa N."/>
            <person name="Sato H."/>
            <person name="Tonouchi N."/>
        </authorList>
    </citation>
    <scope>NUCLEOTIDE SEQUENCE</scope>
    <source>
        <strain evidence="1">NBRC 10751</strain>
    </source>
</reference>
<comment type="caution">
    <text evidence="1">The sequence shown here is derived from an EMBL/GenBank/DDBJ whole genome shotgun (WGS) entry which is preliminary data.</text>
</comment>
<proteinExistence type="predicted"/>
<name>A0ACB5SWG4_AMBMO</name>
<protein>
    <submittedName>
        <fullName evidence="1">Unnamed protein product</fullName>
    </submittedName>
</protein>
<evidence type="ECO:0000313" key="2">
    <source>
        <dbReference type="Proteomes" id="UP001165064"/>
    </source>
</evidence>
<organism evidence="1 2">
    <name type="scientific">Ambrosiozyma monospora</name>
    <name type="common">Yeast</name>
    <name type="synonym">Endomycopsis monosporus</name>
    <dbReference type="NCBI Taxonomy" id="43982"/>
    <lineage>
        <taxon>Eukaryota</taxon>
        <taxon>Fungi</taxon>
        <taxon>Dikarya</taxon>
        <taxon>Ascomycota</taxon>
        <taxon>Saccharomycotina</taxon>
        <taxon>Pichiomycetes</taxon>
        <taxon>Pichiales</taxon>
        <taxon>Pichiaceae</taxon>
        <taxon>Ambrosiozyma</taxon>
    </lineage>
</organism>
<dbReference type="Proteomes" id="UP001165064">
    <property type="component" value="Unassembled WGS sequence"/>
</dbReference>
<sequence>MEVKDACEFNLPDQLITLNERYRFRTSYPNTLGSMRLRLHGGNATVNISSSLKVLHLDTTERSSLVVYLKNSQFLNELNISGVSPYVFVRVFTDTVTFRTTTTNFNPSGVHNVSTTDDCLPYNPYGGGPGGGVPGRATGFGPMGFAARRLI</sequence>
<accession>A0ACB5SWG4</accession>